<reference evidence="3" key="1">
    <citation type="submission" date="2021-01" db="EMBL/GenBank/DDBJ databases">
        <authorList>
            <person name="Corre E."/>
            <person name="Pelletier E."/>
            <person name="Niang G."/>
            <person name="Scheremetjew M."/>
            <person name="Finn R."/>
            <person name="Kale V."/>
            <person name="Holt S."/>
            <person name="Cochrane G."/>
            <person name="Meng A."/>
            <person name="Brown T."/>
            <person name="Cohen L."/>
        </authorList>
    </citation>
    <scope>NUCLEOTIDE SEQUENCE</scope>
    <source>
        <strain evidence="3">UIO037</strain>
    </source>
</reference>
<organism evidence="3">
    <name type="scientific">Prymnesium polylepis</name>
    <dbReference type="NCBI Taxonomy" id="72548"/>
    <lineage>
        <taxon>Eukaryota</taxon>
        <taxon>Haptista</taxon>
        <taxon>Haptophyta</taxon>
        <taxon>Prymnesiophyceae</taxon>
        <taxon>Prymnesiales</taxon>
        <taxon>Prymnesiaceae</taxon>
        <taxon>Prymnesium</taxon>
    </lineage>
</organism>
<gene>
    <name evidence="3" type="ORF">CPOL0286_LOCUS214</name>
</gene>
<dbReference type="PROSITE" id="PS51164">
    <property type="entry name" value="CBM1_2"/>
    <property type="match status" value="2"/>
</dbReference>
<dbReference type="EMBL" id="HBKO01000365">
    <property type="protein sequence ID" value="CAE2194864.1"/>
    <property type="molecule type" value="Transcribed_RNA"/>
</dbReference>
<feature type="domain" description="CBM1" evidence="2">
    <location>
        <begin position="155"/>
        <end position="191"/>
    </location>
</feature>
<dbReference type="GO" id="GO:0005975">
    <property type="term" value="P:carbohydrate metabolic process"/>
    <property type="evidence" value="ECO:0007669"/>
    <property type="project" value="InterPro"/>
</dbReference>
<keyword evidence="1" id="KW-0732">Signal</keyword>
<feature type="domain" description="CBM1" evidence="2">
    <location>
        <begin position="98"/>
        <end position="137"/>
    </location>
</feature>
<dbReference type="Pfam" id="PF00734">
    <property type="entry name" value="CBM_1"/>
    <property type="match status" value="1"/>
</dbReference>
<dbReference type="InterPro" id="IPR035971">
    <property type="entry name" value="CBD_sf"/>
</dbReference>
<dbReference type="SMART" id="SM00236">
    <property type="entry name" value="fCBD"/>
    <property type="match status" value="3"/>
</dbReference>
<dbReference type="GO" id="GO:0005576">
    <property type="term" value="C:extracellular region"/>
    <property type="evidence" value="ECO:0007669"/>
    <property type="project" value="InterPro"/>
</dbReference>
<protein>
    <recommendedName>
        <fullName evidence="2">CBM1 domain-containing protein</fullName>
    </recommendedName>
</protein>
<accession>A0A7S4HC93</accession>
<dbReference type="GO" id="GO:0030248">
    <property type="term" value="F:cellulose binding"/>
    <property type="evidence" value="ECO:0007669"/>
    <property type="project" value="InterPro"/>
</dbReference>
<dbReference type="AlphaFoldDB" id="A0A7S4HC93"/>
<evidence type="ECO:0000313" key="3">
    <source>
        <dbReference type="EMBL" id="CAE2194864.1"/>
    </source>
</evidence>
<sequence length="310" mass="32371">MLSKLLIVALSLESAVRRLRTHKHALWHQLYARKCAHTNRSCPAHWRPRESTVRQAAMAFATCADTGTECTGGTACCHASDSCEAVNQYYSKCVTQPTCAAEHGQCAGKGDTVMKEVPCCDAGFECVATNEWYSSCQNASVSPPPPSPPAPPPATCAKDEAQCGGGTFNPLACCEASSTCMVVNQYYSKCVAAETCAADNALCEGTGDHAKPATACCSADHSCVQWGADWKVCRDAAHATCSAHGEQCAGTGGSAMPTKGCCDPGDECVVVNKYYSKCDSKANGGVTNAFFGALSNFDSCPGLDGCPTHA</sequence>
<dbReference type="InterPro" id="IPR000254">
    <property type="entry name" value="CBD"/>
</dbReference>
<proteinExistence type="predicted"/>
<dbReference type="SUPFAM" id="SSF57180">
    <property type="entry name" value="Cellulose-binding domain"/>
    <property type="match status" value="1"/>
</dbReference>
<evidence type="ECO:0000259" key="2">
    <source>
        <dbReference type="PROSITE" id="PS51164"/>
    </source>
</evidence>
<evidence type="ECO:0000256" key="1">
    <source>
        <dbReference type="ARBA" id="ARBA00022729"/>
    </source>
</evidence>
<name>A0A7S4HC93_9EUKA</name>